<dbReference type="InterPro" id="IPR036569">
    <property type="entry name" value="RpiB_LacA_LacB_sf"/>
</dbReference>
<dbReference type="Proteomes" id="UP001188597">
    <property type="component" value="Unassembled WGS sequence"/>
</dbReference>
<dbReference type="Pfam" id="PF02502">
    <property type="entry name" value="LacAB_rpiB"/>
    <property type="match status" value="1"/>
</dbReference>
<dbReference type="GO" id="GO:0005975">
    <property type="term" value="P:carbohydrate metabolic process"/>
    <property type="evidence" value="ECO:0007669"/>
    <property type="project" value="InterPro"/>
</dbReference>
<dbReference type="PANTHER" id="PTHR30345">
    <property type="entry name" value="RIBOSE-5-PHOSPHATE ISOMERASE B"/>
    <property type="match status" value="1"/>
</dbReference>
<dbReference type="AlphaFoldDB" id="A0AA88W4N0"/>
<keyword evidence="2" id="KW-1185">Reference proteome</keyword>
<protein>
    <submittedName>
        <fullName evidence="1">Uncharacterized protein</fullName>
    </submittedName>
</protein>
<organism evidence="1 2">
    <name type="scientific">Escallonia herrerae</name>
    <dbReference type="NCBI Taxonomy" id="1293975"/>
    <lineage>
        <taxon>Eukaryota</taxon>
        <taxon>Viridiplantae</taxon>
        <taxon>Streptophyta</taxon>
        <taxon>Embryophyta</taxon>
        <taxon>Tracheophyta</taxon>
        <taxon>Spermatophyta</taxon>
        <taxon>Magnoliopsida</taxon>
        <taxon>eudicotyledons</taxon>
        <taxon>Gunneridae</taxon>
        <taxon>Pentapetalae</taxon>
        <taxon>asterids</taxon>
        <taxon>campanulids</taxon>
        <taxon>Escalloniales</taxon>
        <taxon>Escalloniaceae</taxon>
        <taxon>Escallonia</taxon>
    </lineage>
</organism>
<dbReference type="InterPro" id="IPR003500">
    <property type="entry name" value="RpiB_LacA_LacB"/>
</dbReference>
<comment type="caution">
    <text evidence="1">The sequence shown here is derived from an EMBL/GenBank/DDBJ whole genome shotgun (WGS) entry which is preliminary data.</text>
</comment>
<dbReference type="EMBL" id="JAVXUP010000857">
    <property type="protein sequence ID" value="KAK3019734.1"/>
    <property type="molecule type" value="Genomic_DNA"/>
</dbReference>
<dbReference type="GO" id="GO:0016853">
    <property type="term" value="F:isomerase activity"/>
    <property type="evidence" value="ECO:0007669"/>
    <property type="project" value="InterPro"/>
</dbReference>
<name>A0AA88W4N0_9ASTE</name>
<sequence length="183" mass="19828">MIEVTMKRKLDSASLQAIVLAGFAGHITIRIRSLFISTTINPFGFDNEFPPTFCHNHQPLWICSLRIDDEDLGTDKYYFVAEEIGRRVSFATASPTATQTLSLVAYGTDAGVSIFANKFPGVFAATCLSPCNALNARSINNSNGPLSDPEAAGILSSLMGRIDHCNQLSVAHHDLRLAYFGSA</sequence>
<dbReference type="SUPFAM" id="SSF89623">
    <property type="entry name" value="Ribose/Galactose isomerase RpiB/AlsB"/>
    <property type="match status" value="1"/>
</dbReference>
<evidence type="ECO:0000313" key="1">
    <source>
        <dbReference type="EMBL" id="KAK3019734.1"/>
    </source>
</evidence>
<proteinExistence type="predicted"/>
<dbReference type="PANTHER" id="PTHR30345:SF0">
    <property type="entry name" value="DNA DAMAGE-REPAIR_TOLERATION PROTEIN DRT102"/>
    <property type="match status" value="1"/>
</dbReference>
<accession>A0AA88W4N0</accession>
<evidence type="ECO:0000313" key="2">
    <source>
        <dbReference type="Proteomes" id="UP001188597"/>
    </source>
</evidence>
<dbReference type="Gene3D" id="3.40.1400.10">
    <property type="entry name" value="Sugar-phosphate isomerase, RpiB/LacA/LacB"/>
    <property type="match status" value="1"/>
</dbReference>
<reference evidence="1" key="1">
    <citation type="submission" date="2022-12" db="EMBL/GenBank/DDBJ databases">
        <title>Draft genome assemblies for two species of Escallonia (Escalloniales).</title>
        <authorList>
            <person name="Chanderbali A."/>
            <person name="Dervinis C."/>
            <person name="Anghel I."/>
            <person name="Soltis D."/>
            <person name="Soltis P."/>
            <person name="Zapata F."/>
        </authorList>
    </citation>
    <scope>NUCLEOTIDE SEQUENCE</scope>
    <source>
        <strain evidence="1">UCBG64.0493</strain>
        <tissue evidence="1">Leaf</tissue>
    </source>
</reference>
<gene>
    <name evidence="1" type="ORF">RJ639_004468</name>
</gene>